<keyword evidence="1" id="KW-0812">Transmembrane</keyword>
<evidence type="ECO:0000313" key="3">
    <source>
        <dbReference type="EMBL" id="QDU04419.1"/>
    </source>
</evidence>
<protein>
    <recommendedName>
        <fullName evidence="2">Putative Flp pilus-assembly TadG-like N-terminal domain-containing protein</fullName>
    </recommendedName>
</protein>
<evidence type="ECO:0000256" key="1">
    <source>
        <dbReference type="SAM" id="Phobius"/>
    </source>
</evidence>
<reference evidence="3 4" key="1">
    <citation type="submission" date="2019-02" db="EMBL/GenBank/DDBJ databases">
        <title>Deep-cultivation of Planctomycetes and their phenomic and genomic characterization uncovers novel biology.</title>
        <authorList>
            <person name="Wiegand S."/>
            <person name="Jogler M."/>
            <person name="Boedeker C."/>
            <person name="Pinto D."/>
            <person name="Vollmers J."/>
            <person name="Rivas-Marin E."/>
            <person name="Kohn T."/>
            <person name="Peeters S.H."/>
            <person name="Heuer A."/>
            <person name="Rast P."/>
            <person name="Oberbeckmann S."/>
            <person name="Bunk B."/>
            <person name="Jeske O."/>
            <person name="Meyerdierks A."/>
            <person name="Storesund J.E."/>
            <person name="Kallscheuer N."/>
            <person name="Luecker S."/>
            <person name="Lage O.M."/>
            <person name="Pohl T."/>
            <person name="Merkel B.J."/>
            <person name="Hornburger P."/>
            <person name="Mueller R.-W."/>
            <person name="Bruemmer F."/>
            <person name="Labrenz M."/>
            <person name="Spormann A.M."/>
            <person name="Op den Camp H."/>
            <person name="Overmann J."/>
            <person name="Amann R."/>
            <person name="Jetten M.S.M."/>
            <person name="Mascher T."/>
            <person name="Medema M.H."/>
            <person name="Devos D.P."/>
            <person name="Kaster A.-K."/>
            <person name="Ovreas L."/>
            <person name="Rohde M."/>
            <person name="Galperin M.Y."/>
            <person name="Jogler C."/>
        </authorList>
    </citation>
    <scope>NUCLEOTIDE SEQUENCE [LARGE SCALE GENOMIC DNA]</scope>
    <source>
        <strain evidence="3 4">V6</strain>
    </source>
</reference>
<evidence type="ECO:0000313" key="4">
    <source>
        <dbReference type="Proteomes" id="UP000320722"/>
    </source>
</evidence>
<dbReference type="Pfam" id="PF13400">
    <property type="entry name" value="Tad"/>
    <property type="match status" value="1"/>
</dbReference>
<dbReference type="AlphaFoldDB" id="A0A517WGN2"/>
<proteinExistence type="predicted"/>
<keyword evidence="1" id="KW-0472">Membrane</keyword>
<dbReference type="RefSeq" id="WP_261343323.1">
    <property type="nucleotide sequence ID" value="NZ_CP036347.1"/>
</dbReference>
<gene>
    <name evidence="3" type="ORF">V6x_41470</name>
</gene>
<dbReference type="InterPro" id="IPR028087">
    <property type="entry name" value="Tad_N"/>
</dbReference>
<dbReference type="Proteomes" id="UP000320722">
    <property type="component" value="Chromosome"/>
</dbReference>
<dbReference type="EMBL" id="CP036347">
    <property type="protein sequence ID" value="QDU04419.1"/>
    <property type="molecule type" value="Genomic_DNA"/>
</dbReference>
<organism evidence="3 4">
    <name type="scientific">Gimesia chilikensis</name>
    <dbReference type="NCBI Taxonomy" id="2605989"/>
    <lineage>
        <taxon>Bacteria</taxon>
        <taxon>Pseudomonadati</taxon>
        <taxon>Planctomycetota</taxon>
        <taxon>Planctomycetia</taxon>
        <taxon>Planctomycetales</taxon>
        <taxon>Planctomycetaceae</taxon>
        <taxon>Gimesia</taxon>
    </lineage>
</organism>
<name>A0A517WGN2_9PLAN</name>
<feature type="transmembrane region" description="Helical" evidence="1">
    <location>
        <begin position="21"/>
        <end position="45"/>
    </location>
</feature>
<keyword evidence="1" id="KW-1133">Transmembrane helix</keyword>
<evidence type="ECO:0000259" key="2">
    <source>
        <dbReference type="Pfam" id="PF13400"/>
    </source>
</evidence>
<accession>A0A517WGN2</accession>
<feature type="domain" description="Putative Flp pilus-assembly TadG-like N-terminal" evidence="2">
    <location>
        <begin position="20"/>
        <end position="63"/>
    </location>
</feature>
<sequence length="446" mass="49002">MRCRHRADQFRLKVLSRRSGTVLVWFAMLLFVLLPLMTLIVHLGMVTLTRKQMQTAVNSAAVEGLRGRDELSETQRRERVRDLVSAEYDDNLNSDGGDALRLGAGPVIGFDDEPSDISLPGTDFKAARTIKSENIGVYDPDLSLNTADGRHGDMLSGQYVRDGRHQENNEYYRGDFLLPDDDASHPYSMYFPLDHGEYDSDIGDDAFLVRLRRTDNPDSLDNVSDVSSSEDTIPFLFGRGPYGGTDFLVRRERGTIVRATAIAQAQPAYRAGVRNEPSGLIGLLNIQMDIDLWLGVVEDEETITLIVGNDLSGQVQLISATETRLTRVTTVGEAPFVHTIGTPLLGTEGYVVLTDGTILNSEDDPIRRIVGFGLVTNAALTNGDTEISITRQLPQPVGLQNVSASVRPPESGDWSDINLSSLFSKIQAHSAEGRLILAPALVRTME</sequence>